<dbReference type="AlphaFoldDB" id="A5IYB8"/>
<dbReference type="InterPro" id="IPR011089">
    <property type="entry name" value="GmrSD_C"/>
</dbReference>
<feature type="domain" description="GmrSD restriction endonucleases N-terminal" evidence="1">
    <location>
        <begin position="16"/>
        <end position="223"/>
    </location>
</feature>
<evidence type="ECO:0008006" key="5">
    <source>
        <dbReference type="Google" id="ProtNLM"/>
    </source>
</evidence>
<protein>
    <recommendedName>
        <fullName evidence="5">DUF262 domain-containing protein</fullName>
    </recommendedName>
</protein>
<dbReference type="STRING" id="347257.MAG3290"/>
<dbReference type="Proteomes" id="UP000007065">
    <property type="component" value="Chromosome"/>
</dbReference>
<dbReference type="PANTHER" id="PTHR35149:SF1">
    <property type="entry name" value="DUF5655 DOMAIN-CONTAINING PROTEIN"/>
    <property type="match status" value="1"/>
</dbReference>
<keyword evidence="4" id="KW-1185">Reference proteome</keyword>
<accession>A5IYB8</accession>
<dbReference type="Pfam" id="PF03235">
    <property type="entry name" value="GmrSD_N"/>
    <property type="match status" value="1"/>
</dbReference>
<evidence type="ECO:0000259" key="1">
    <source>
        <dbReference type="Pfam" id="PF03235"/>
    </source>
</evidence>
<dbReference type="Pfam" id="PF07510">
    <property type="entry name" value="GmrSD_C"/>
    <property type="match status" value="1"/>
</dbReference>
<gene>
    <name evidence="3" type="ordered locus">MAG3290</name>
</gene>
<dbReference type="RefSeq" id="WP_011949503.1">
    <property type="nucleotide sequence ID" value="NC_009497.1"/>
</dbReference>
<evidence type="ECO:0000313" key="4">
    <source>
        <dbReference type="Proteomes" id="UP000007065"/>
    </source>
</evidence>
<sequence length="586" mass="70122">MSDKGKTTFKFKQKSIRQLFEDEFKIIEIPLYQREYVWDDEQITPLLDDLISRHNDQNQHYFGIIAQSIKRDEKDDNSNKHRIIDGQQRITTSILLIYYLDKKINENENNSIFFNDFNVLDIQFEIETNVRDDIWHIIKSENRNLISFKHHRINENYKIIEDYFNSNHFSNDELKEILMTFLDKFIFGILEYDIEKENEMLVFENLNSKGSPLQSFDLIRNAIILQNKYSDSKQNLNDFNRIVFNVLTNGSWASKIKDSKRGKEFEEFIENYTKWLGYTKKYKSYNTYKNFKQLISDKVSNEDQFKEFLNDLKKYLILYLQIKHHQYPSDIGNRLWYRVIEQKNVHIPLIFELFSRFSQFHNDKWDTTDKRIDSYMKVWASHIIKLISVEGTGQSLSNLVFNVIKRIKGGCTPRMIKEYLSKMEYYETPSDWRFIESLKSPKSELWLSKSVIDIIETVTLDQNSGENINQVDMRTIEHIMPQNLSEWKNDLDYKEEDLNQWHSKCKDQIGNLIHLNNKQNIKISNKSFKHKVNEVYKKSSSILVTAKGLEKYGLKNICEYDQWTFEIIEERTQKLGEVIVDIMNSD</sequence>
<reference evidence="4" key="1">
    <citation type="journal article" date="2007" name="PLoS Genet.">
        <title>Being pathogenic, plastic, and sexual while living with a nearly minimal bacterial genome.</title>
        <authorList>
            <person name="Sirand-Pugnet P."/>
            <person name="Lartigue C."/>
            <person name="Marenda M."/>
            <person name="Jacob D."/>
            <person name="Barre A."/>
            <person name="Barbe V."/>
            <person name="Schenowitz C."/>
            <person name="Mangenot S."/>
            <person name="Couloux A."/>
            <person name="Segurens B."/>
            <person name="de Daruvar A."/>
            <person name="Blanchard A."/>
            <person name="Citti C."/>
        </authorList>
    </citation>
    <scope>NUCLEOTIDE SEQUENCE [LARGE SCALE GENOMIC DNA]</scope>
    <source>
        <strain evidence="4">PG2</strain>
    </source>
</reference>
<feature type="domain" description="GmrSD restriction endonucleases C-terminal" evidence="2">
    <location>
        <begin position="429"/>
        <end position="577"/>
    </location>
</feature>
<evidence type="ECO:0000259" key="2">
    <source>
        <dbReference type="Pfam" id="PF07510"/>
    </source>
</evidence>
<dbReference type="EMBL" id="CU179680">
    <property type="protein sequence ID" value="CAL59027.1"/>
    <property type="molecule type" value="Genomic_DNA"/>
</dbReference>
<name>A5IYB8_MYCAP</name>
<organism evidence="3 4">
    <name type="scientific">Mycoplasmopsis agalactiae (strain NCTC 10123 / CIP 59.7 / PG2)</name>
    <name type="common">Mycoplasma agalactiae</name>
    <dbReference type="NCBI Taxonomy" id="347257"/>
    <lineage>
        <taxon>Bacteria</taxon>
        <taxon>Bacillati</taxon>
        <taxon>Mycoplasmatota</taxon>
        <taxon>Mycoplasmoidales</taxon>
        <taxon>Metamycoplasmataceae</taxon>
        <taxon>Mycoplasmopsis</taxon>
    </lineage>
</organism>
<dbReference type="GeneID" id="93358091"/>
<evidence type="ECO:0000313" key="3">
    <source>
        <dbReference type="EMBL" id="CAL59027.1"/>
    </source>
</evidence>
<dbReference type="HOGENOM" id="CLU_011736_2_2_14"/>
<dbReference type="KEGG" id="maa:MAG3290"/>
<dbReference type="InterPro" id="IPR004919">
    <property type="entry name" value="GmrSD_N"/>
</dbReference>
<dbReference type="PANTHER" id="PTHR35149">
    <property type="entry name" value="SLL5132 PROTEIN"/>
    <property type="match status" value="1"/>
</dbReference>
<proteinExistence type="predicted"/>